<feature type="region of interest" description="Disordered" evidence="2">
    <location>
        <begin position="159"/>
        <end position="186"/>
    </location>
</feature>
<keyword evidence="4" id="KW-1185">Reference proteome</keyword>
<feature type="region of interest" description="Disordered" evidence="2">
    <location>
        <begin position="396"/>
        <end position="445"/>
    </location>
</feature>
<gene>
    <name evidence="3" type="ORF">PAPYR_8526</name>
</gene>
<sequence length="514" mass="53935">MLISTSITPPLAHPSIPPPKQERACRLAWSCVAMGLVALERSGLLSAPRAYGRTSTRIPDPTLVGRLGPGFVPHLAAAVTAASAATSAATSATPPAIRAPFSRGYYGTVLEGELVIPTLGLEPPDPQIGALTLVLSICTPPVDPSQLVLHIWRPPPVPPSPVPKLELRPRSAGLGRSGRPPAASPRWTSFLSDPAALLASKQPDLSASTIDLLSLPPPSPPRLPPRPSRLMPLAPATPLSPRRRLGGIDLDASIPRSGSPMVLGETGEPLPPAQAPAPEHSIQSLEALGHVVCPLREATMVVDLPWPKSTGPPPKAGHHQHGMIVYYALVAMGGAQGCVTSWIPPSRADNTHPTAVRATAHASGIPSVVTRRCPVASELANPRAVVMKRLWSCTPPTPEEDEITMVPEPKLPTPPPSPPPPPKPPSPPPEPDAPPPPPPRALPAVDPERLAEMWYVGVLRDALGIAAERKHQAALAAAAERKKAALETLEAEKRRKREALLAAAEAERGRGGVS</sequence>
<feature type="compositionally biased region" description="Pro residues" evidence="2">
    <location>
        <begin position="409"/>
        <end position="441"/>
    </location>
</feature>
<protein>
    <submittedName>
        <fullName evidence="3">Uncharacterized protein</fullName>
    </submittedName>
</protein>
<evidence type="ECO:0000256" key="2">
    <source>
        <dbReference type="SAM" id="MobiDB-lite"/>
    </source>
</evidence>
<organism evidence="3 4">
    <name type="scientific">Paratrimastix pyriformis</name>
    <dbReference type="NCBI Taxonomy" id="342808"/>
    <lineage>
        <taxon>Eukaryota</taxon>
        <taxon>Metamonada</taxon>
        <taxon>Preaxostyla</taxon>
        <taxon>Paratrimastigidae</taxon>
        <taxon>Paratrimastix</taxon>
    </lineage>
</organism>
<feature type="coiled-coil region" evidence="1">
    <location>
        <begin position="472"/>
        <end position="506"/>
    </location>
</feature>
<accession>A0ABQ8UCW0</accession>
<evidence type="ECO:0000313" key="3">
    <source>
        <dbReference type="EMBL" id="KAJ4456291.1"/>
    </source>
</evidence>
<evidence type="ECO:0000313" key="4">
    <source>
        <dbReference type="Proteomes" id="UP001141327"/>
    </source>
</evidence>
<feature type="compositionally biased region" description="Pro residues" evidence="2">
    <location>
        <begin position="215"/>
        <end position="227"/>
    </location>
</feature>
<dbReference type="PRINTS" id="PR01217">
    <property type="entry name" value="PRICHEXTENSN"/>
</dbReference>
<dbReference type="Proteomes" id="UP001141327">
    <property type="component" value="Unassembled WGS sequence"/>
</dbReference>
<reference evidence="3" key="1">
    <citation type="journal article" date="2022" name="bioRxiv">
        <title>Genomics of Preaxostyla Flagellates Illuminates Evolutionary Transitions and the Path Towards Mitochondrial Loss.</title>
        <authorList>
            <person name="Novak L.V.F."/>
            <person name="Treitli S.C."/>
            <person name="Pyrih J."/>
            <person name="Halakuc P."/>
            <person name="Pipaliya S.V."/>
            <person name="Vacek V."/>
            <person name="Brzon O."/>
            <person name="Soukal P."/>
            <person name="Eme L."/>
            <person name="Dacks J.B."/>
            <person name="Karnkowska A."/>
            <person name="Elias M."/>
            <person name="Hampl V."/>
        </authorList>
    </citation>
    <scope>NUCLEOTIDE SEQUENCE</scope>
    <source>
        <strain evidence="3">RCP-MX</strain>
    </source>
</reference>
<name>A0ABQ8UCW0_9EUKA</name>
<evidence type="ECO:0000256" key="1">
    <source>
        <dbReference type="SAM" id="Coils"/>
    </source>
</evidence>
<comment type="caution">
    <text evidence="3">The sequence shown here is derived from an EMBL/GenBank/DDBJ whole genome shotgun (WGS) entry which is preliminary data.</text>
</comment>
<proteinExistence type="predicted"/>
<dbReference type="EMBL" id="JAPMOS010000075">
    <property type="protein sequence ID" value="KAJ4456291.1"/>
    <property type="molecule type" value="Genomic_DNA"/>
</dbReference>
<keyword evidence="1" id="KW-0175">Coiled coil</keyword>
<feature type="region of interest" description="Disordered" evidence="2">
    <location>
        <begin position="209"/>
        <end position="277"/>
    </location>
</feature>